<dbReference type="AlphaFoldDB" id="A0AAW2K4J7"/>
<feature type="non-terminal residue" evidence="1">
    <location>
        <position position="1"/>
    </location>
</feature>
<organism evidence="1">
    <name type="scientific">Sesamum radiatum</name>
    <name type="common">Black benniseed</name>
    <dbReference type="NCBI Taxonomy" id="300843"/>
    <lineage>
        <taxon>Eukaryota</taxon>
        <taxon>Viridiplantae</taxon>
        <taxon>Streptophyta</taxon>
        <taxon>Embryophyta</taxon>
        <taxon>Tracheophyta</taxon>
        <taxon>Spermatophyta</taxon>
        <taxon>Magnoliopsida</taxon>
        <taxon>eudicotyledons</taxon>
        <taxon>Gunneridae</taxon>
        <taxon>Pentapetalae</taxon>
        <taxon>asterids</taxon>
        <taxon>lamiids</taxon>
        <taxon>Lamiales</taxon>
        <taxon>Pedaliaceae</taxon>
        <taxon>Sesamum</taxon>
    </lineage>
</organism>
<comment type="caution">
    <text evidence="1">The sequence shown here is derived from an EMBL/GenBank/DDBJ whole genome shotgun (WGS) entry which is preliminary data.</text>
</comment>
<protein>
    <submittedName>
        <fullName evidence="1">Uncharacterized protein</fullName>
    </submittedName>
</protein>
<dbReference type="EMBL" id="JACGWJ010000030">
    <property type="protein sequence ID" value="KAL0301545.1"/>
    <property type="molecule type" value="Genomic_DNA"/>
</dbReference>
<name>A0AAW2K4J7_SESRA</name>
<proteinExistence type="predicted"/>
<evidence type="ECO:0000313" key="1">
    <source>
        <dbReference type="EMBL" id="KAL0301545.1"/>
    </source>
</evidence>
<accession>A0AAW2K4J7</accession>
<sequence length="97" mass="10836">PFILTSSQQLTRSATTLSRCQPSRLQPHRCYLSPPESLPLHHHCFSTEPATVATLRLVMPPPMPLWFCPLPTPPPLFSTNHHYCSVVSAPTQLHEAV</sequence>
<gene>
    <name evidence="1" type="ORF">Sradi_6431300</name>
</gene>
<reference evidence="1" key="1">
    <citation type="submission" date="2020-06" db="EMBL/GenBank/DDBJ databases">
        <authorList>
            <person name="Li T."/>
            <person name="Hu X."/>
            <person name="Zhang T."/>
            <person name="Song X."/>
            <person name="Zhang H."/>
            <person name="Dai N."/>
            <person name="Sheng W."/>
            <person name="Hou X."/>
            <person name="Wei L."/>
        </authorList>
    </citation>
    <scope>NUCLEOTIDE SEQUENCE</scope>
    <source>
        <strain evidence="1">G02</strain>
        <tissue evidence="1">Leaf</tissue>
    </source>
</reference>
<reference evidence="1" key="2">
    <citation type="journal article" date="2024" name="Plant">
        <title>Genomic evolution and insights into agronomic trait innovations of Sesamum species.</title>
        <authorList>
            <person name="Miao H."/>
            <person name="Wang L."/>
            <person name="Qu L."/>
            <person name="Liu H."/>
            <person name="Sun Y."/>
            <person name="Le M."/>
            <person name="Wang Q."/>
            <person name="Wei S."/>
            <person name="Zheng Y."/>
            <person name="Lin W."/>
            <person name="Duan Y."/>
            <person name="Cao H."/>
            <person name="Xiong S."/>
            <person name="Wang X."/>
            <person name="Wei L."/>
            <person name="Li C."/>
            <person name="Ma Q."/>
            <person name="Ju M."/>
            <person name="Zhao R."/>
            <person name="Li G."/>
            <person name="Mu C."/>
            <person name="Tian Q."/>
            <person name="Mei H."/>
            <person name="Zhang T."/>
            <person name="Gao T."/>
            <person name="Zhang H."/>
        </authorList>
    </citation>
    <scope>NUCLEOTIDE SEQUENCE</scope>
    <source>
        <strain evidence="1">G02</strain>
    </source>
</reference>